<dbReference type="InterPro" id="IPR001789">
    <property type="entry name" value="Sig_transdc_resp-reg_receiver"/>
</dbReference>
<dbReference type="EMBL" id="JBHUGH010000009">
    <property type="protein sequence ID" value="MFD1912989.1"/>
    <property type="molecule type" value="Genomic_DNA"/>
</dbReference>
<accession>A0ABW4S5Y5</accession>
<evidence type="ECO:0000313" key="4">
    <source>
        <dbReference type="EMBL" id="MFD1912989.1"/>
    </source>
</evidence>
<evidence type="ECO:0000256" key="2">
    <source>
        <dbReference type="PROSITE-ProRule" id="PRU00169"/>
    </source>
</evidence>
<feature type="modified residue" description="4-aspartylphosphate" evidence="2">
    <location>
        <position position="52"/>
    </location>
</feature>
<protein>
    <submittedName>
        <fullName evidence="4">Response regulator</fullName>
    </submittedName>
</protein>
<evidence type="ECO:0000259" key="3">
    <source>
        <dbReference type="PROSITE" id="PS50110"/>
    </source>
</evidence>
<keyword evidence="5" id="KW-1185">Reference proteome</keyword>
<dbReference type="InterPro" id="IPR011006">
    <property type="entry name" value="CheY-like_superfamily"/>
</dbReference>
<proteinExistence type="predicted"/>
<dbReference type="PANTHER" id="PTHR44591">
    <property type="entry name" value="STRESS RESPONSE REGULATOR PROTEIN 1"/>
    <property type="match status" value="1"/>
</dbReference>
<sequence>MAVIIVADDEFLLAQMLADLLEDEGYEVHTAQNGARALELVRSHQPALLITDFMMPVMTGLELATHLRDDPLFETLPILLVSGAQGALAREREDLFDRVLDKPYNHLHLKQVVAEMVAP</sequence>
<dbReference type="SUPFAM" id="SSF52172">
    <property type="entry name" value="CheY-like"/>
    <property type="match status" value="1"/>
</dbReference>
<feature type="domain" description="Response regulatory" evidence="3">
    <location>
        <begin position="3"/>
        <end position="117"/>
    </location>
</feature>
<dbReference type="PANTHER" id="PTHR44591:SF3">
    <property type="entry name" value="RESPONSE REGULATORY DOMAIN-CONTAINING PROTEIN"/>
    <property type="match status" value="1"/>
</dbReference>
<name>A0ABW4S5Y5_9RHOB</name>
<reference evidence="5" key="1">
    <citation type="journal article" date="2019" name="Int. J. Syst. Evol. Microbiol.">
        <title>The Global Catalogue of Microorganisms (GCM) 10K type strain sequencing project: providing services to taxonomists for standard genome sequencing and annotation.</title>
        <authorList>
            <consortium name="The Broad Institute Genomics Platform"/>
            <consortium name="The Broad Institute Genome Sequencing Center for Infectious Disease"/>
            <person name="Wu L."/>
            <person name="Ma J."/>
        </authorList>
    </citation>
    <scope>NUCLEOTIDE SEQUENCE [LARGE SCALE GENOMIC DNA]</scope>
    <source>
        <strain evidence="5">CGMCC 4.7242</strain>
    </source>
</reference>
<dbReference type="Pfam" id="PF00072">
    <property type="entry name" value="Response_reg"/>
    <property type="match status" value="1"/>
</dbReference>
<dbReference type="Proteomes" id="UP001597353">
    <property type="component" value="Unassembled WGS sequence"/>
</dbReference>
<comment type="caution">
    <text evidence="4">The sequence shown here is derived from an EMBL/GenBank/DDBJ whole genome shotgun (WGS) entry which is preliminary data.</text>
</comment>
<keyword evidence="1 2" id="KW-0597">Phosphoprotein</keyword>
<dbReference type="SMART" id="SM00448">
    <property type="entry name" value="REC"/>
    <property type="match status" value="1"/>
</dbReference>
<evidence type="ECO:0000256" key="1">
    <source>
        <dbReference type="ARBA" id="ARBA00022553"/>
    </source>
</evidence>
<dbReference type="Gene3D" id="3.40.50.2300">
    <property type="match status" value="1"/>
</dbReference>
<dbReference type="PROSITE" id="PS50110">
    <property type="entry name" value="RESPONSE_REGULATORY"/>
    <property type="match status" value="1"/>
</dbReference>
<dbReference type="RefSeq" id="WP_390262083.1">
    <property type="nucleotide sequence ID" value="NZ_JBHUGH010000009.1"/>
</dbReference>
<organism evidence="4 5">
    <name type="scientific">Halodurantibacterium flavum</name>
    <dbReference type="NCBI Taxonomy" id="1382802"/>
    <lineage>
        <taxon>Bacteria</taxon>
        <taxon>Pseudomonadati</taxon>
        <taxon>Pseudomonadota</taxon>
        <taxon>Alphaproteobacteria</taxon>
        <taxon>Rhodobacterales</taxon>
        <taxon>Paracoccaceae</taxon>
        <taxon>Halodurantibacterium</taxon>
    </lineage>
</organism>
<dbReference type="InterPro" id="IPR050595">
    <property type="entry name" value="Bact_response_regulator"/>
</dbReference>
<gene>
    <name evidence="4" type="ORF">ACFSGJ_12275</name>
</gene>
<evidence type="ECO:0000313" key="5">
    <source>
        <dbReference type="Proteomes" id="UP001597353"/>
    </source>
</evidence>